<evidence type="ECO:0000256" key="1">
    <source>
        <dbReference type="ARBA" id="ARBA00001957"/>
    </source>
</evidence>
<dbReference type="FunFam" id="3.30.300.30:FF:000010">
    <property type="entry name" value="Enterobactin synthetase component F"/>
    <property type="match status" value="1"/>
</dbReference>
<dbReference type="InterPro" id="IPR001242">
    <property type="entry name" value="Condensation_dom"/>
</dbReference>
<dbReference type="Gene3D" id="3.30.300.30">
    <property type="match status" value="2"/>
</dbReference>
<dbReference type="GO" id="GO:0043041">
    <property type="term" value="P:amino acid activation for nonribosomal peptide biosynthetic process"/>
    <property type="evidence" value="ECO:0007669"/>
    <property type="project" value="TreeGrafter"/>
</dbReference>
<dbReference type="Pfam" id="PF00501">
    <property type="entry name" value="AMP-binding"/>
    <property type="match status" value="2"/>
</dbReference>
<evidence type="ECO:0000256" key="4">
    <source>
        <dbReference type="ARBA" id="ARBA00022553"/>
    </source>
</evidence>
<evidence type="ECO:0000256" key="5">
    <source>
        <dbReference type="ARBA" id="ARBA00022679"/>
    </source>
</evidence>
<dbReference type="Pfam" id="PF00668">
    <property type="entry name" value="Condensation"/>
    <property type="match status" value="3"/>
</dbReference>
<comment type="similarity">
    <text evidence="2">Belongs to the ATP-dependent AMP-binding enzyme family.</text>
</comment>
<evidence type="ECO:0000313" key="13">
    <source>
        <dbReference type="Proteomes" id="UP000502136"/>
    </source>
</evidence>
<dbReference type="SUPFAM" id="SSF53901">
    <property type="entry name" value="Thiolase-like"/>
    <property type="match status" value="1"/>
</dbReference>
<dbReference type="PROSITE" id="PS00606">
    <property type="entry name" value="KS3_1"/>
    <property type="match status" value="1"/>
</dbReference>
<dbReference type="InterPro" id="IPR006162">
    <property type="entry name" value="Ppantetheine_attach_site"/>
</dbReference>
<reference evidence="12 13" key="1">
    <citation type="submission" date="2020-04" db="EMBL/GenBank/DDBJ databases">
        <title>Novel Paenibacillus strain UniB2 isolated from commercial digestive syrup.</title>
        <authorList>
            <person name="Thorat V."/>
            <person name="Kirdat K."/>
            <person name="Tiwarekar B."/>
            <person name="Yadav A."/>
        </authorList>
    </citation>
    <scope>NUCLEOTIDE SEQUENCE [LARGE SCALE GENOMIC DNA]</scope>
    <source>
        <strain evidence="12 13">UniB2</strain>
    </source>
</reference>
<dbReference type="InterPro" id="IPR010071">
    <property type="entry name" value="AA_adenyl_dom"/>
</dbReference>
<dbReference type="FunFam" id="3.40.50.12780:FF:000012">
    <property type="entry name" value="Non-ribosomal peptide synthetase"/>
    <property type="match status" value="1"/>
</dbReference>
<dbReference type="Pfam" id="PF02801">
    <property type="entry name" value="Ketoacyl-synt_C"/>
    <property type="match status" value="1"/>
</dbReference>
<sequence>MFQLSKLTGKPVPPAGGQAPAPAARAAVTDSSATHEVAIIGFAGRIGSASQPAELAELLGGAEDRIGPFPSGRRDDAEPFLRHLGVDPDEAEFFEGAFLDDIASFDPALFRLSPKEAALMNPNQRLFLMAAWQAIEHAGYGGAGLAGSRTGVYVGYNGDALHDYKRMIEALCPEELGSAAPGNLSSMIAGRVAYLLDLHGPALQVDTACSSSLVALHLACQAIRSGECDAAVAGSVKINLLPLDHGVRLGMEAGDGRAKPFDDAADGTGMGDGAVALLLKPLAKAKRDGDFIHGVIKGSAVGQDGSSAGITAPNALAQEDVIARAWQDADVDPETISYIEAHGTGTSLGDPIEIDGLTRAFRRHTDKRQFCAIGSAKSQIGHLDHAAGIAGVLRGLLALKRGMLPPNVHFRRPNRSIDFIGSPLYVNVEPSPWPKGAGPRRMGVSAFGMSGTNAHVVLEEAPARESAAAETEAPALFVLSARSPEGLAASAARMREWLKTDEAAASPLAAMCATAACGRSHGPHRLAIVCRTRRELALALEEALHAGAVPLGEAAALQPGSAAASEAAWTPEGACFRLAARGLAAGSAAYAGRVQPNAAMAQEVDAAEASPSLDAAARLYASGGEPAWTRLHPPGSLKRAPLPGAPFELRRCWLQPSRPAPGAHAAAARRDIPSAVPPEALASALELLPPELRQQLEPLLGRLQRLEDGEEGKPNRARRVRLLEGGGRADSAGFGGMPLQSAEETGTSSTAEPDEALQAAADAWGEVLGYDELSPDAGFYELGGDSILALRAVGLLSKRFGADIAVHELLAAPVLEAFASVLRRKLASASAASREAAAGRVADASPQAEAAEADVAPGFEAGRDEAAEAGVASGFDAGRDADGLAPLIPRTAEQPHYAVSSSQRQMYLQQQAQPDDRSYNLPELLHLSGDVDADRLESAIRSLIRRHEPLRSSFAVVDGEVRQFIHGDVPFGLQRLSCAEDELDGTLRSLSMPFALSRAPQLRAALVSTGPRAQVLFLDLHHIASDGMSAGILLQELLTLYSGGSLPPLPLRYRDYAEWQQRTLASERMDRQRAWWRERLQDEWPVLELPADFARPPVKDGRGATFELDLDAGLSAAVRRHAAASGCTPFVVLLAAYYVLLAKHTGAEDIAVGTPVAGRPSPRLERLAGMFVGTHPLRARPEAAKSFATFVREVKETVLDAFASGEVPFEELVRMEGRRDPSRSPLFDTMFIMQNLRIPDFSQLGLAYRHQRYEHGTSKYDLMVQAVERPHGLRLVVEYAVSLFRERTARSLIDRYVRLIGALLAEPERPLGEADMLSSAEREQLERFGRGPSLELRPARAEALVEAWAAARPDALAVSGKDGSWTYRELNAKADQIARLLRREGTGAGSVVAVLADRTPLMLAAMVGALKSGAAYLPLDPAAPPDRLRYMLEDSGALLALTELPEPAPSREALRDVRELRLAELGQLLAADDAADAAREQGAGRLSAEDPMYVIYTSGSTGRPKGVVVPHRAFHSFAASMSRLLGGIGPEDRCLSLTNLSFDVSVCELFLPLHAGAAAILYPDDSLLDPLRMAQIVAEERITFAYLPPTLLGEVASELERQAERGVEAVLSKLLVGVEPIRSGALERFAALLPGIAIVNGYGPTEAAVCATAHVFRPGGPADAIVPIGRPMHDTEVLLLGYGGKPVPPGVGGELCIAGSHLALGYLGLPELTAERFAPHSLRPDQRLYRTGDLARWLPDGQAMYAGRIDRQLKIRGVRIEPGEVEARLLQLDGVAEAVVDARLGPAGDRVLCAYLVLGRERGMKELRAELLALLPEAMVPAFLLPVPAIPLTRSGKVDRRALPDPSFPSAQSAAEPASLSPSERRLAQLWQEALGLERVGPEDDFFERGGHSLKAAALAGRIRQSFGIEVPLRAVFEHPTLSGMAGWLDAQGASAGESDRAEAILPATRAGARPVLSTAAASDEAGSMPSLMAASQAGSRIPRAADRPHYPMSRAQRRMFLLERLGGGGASYHVPLALLIRGELDAARLEAAFRSVIERHESLRTAFVHEDESFRQLILPQAEFHLEQATLSAEETELLLADSRAPAVKEAVSRRLERLLRPFALDAPPLLRALLLEADASCRVLLLDFHHMAADGLSMPVLVRELLAFYEGKALEPLPIRYRDYALWLEGRLSEPPPARWLERFAGELPPLELPTDRPRPSVRIGEGRRLEFEFDEKTTADIGRFARGQGVTLYTALLGAYMRLLAAYGNVPEVRVGSPAAGRSHPDAERLVGLFVNTLALRGFPAPERRLDAFLQQLQQETLEALEHQDRPFEDLLEALGVQPEEGRLPLFDCMFVLQNMELPELAGGGLTAVMLPLEAGSAKADLTLEAARRDGRLVFQLEYDTALFAEATARRIIRHYAQVWKEWLQPGASALPLEQLGMIDSEERRELLADALRERREGTMEIKEMADPASLPDGAEEAGWVSMMAEFERQARSGPDAPAVHAGEETWSYGELNARANRMAHALRARGVGPEKLVVVMASRTPRLLVALLGVLKAGGAFVAVDPSYPEERIRWMLEDAGSAPALVEAAYLGRAAGASAEWTLEELEEDGAGRSDRDPVPVSRPEHLAYVLYTSGSTGRPKGAMIEHRGLASFLKQFRARFPLAAGQAVLAMAAVSFDIFLVETLLPLTIGMRVVLASEEERGDAASLGRLVERHEVDVLQLTPSRFRWWAAQEGQTAALRRLSVLMIGAEPLAPSLLAKLREATDACIFNLYGPTETTVWTSVQEVTALPSGETITIGTPIGGAHMLVLNNKLKLVPTGVIGEICIGGEGVGRGYLGHPEWNEGAFAEHPLLPGERLYRTGDLGRRLASGQFVYAGRRDHQVKIRGHRVELGEVEQQAQAAPGIREAVVTVVDEEAGDQALCLYAVPESGREDGAEERLQAHLAARLPGYMIPAYRMLLERIPLTPTGKVDRKALPRPEARGAAAFEPPAGELEIRLAALWRDVLTVEAVGRRDGFFELGGHSLKAATLASRIAREFGADVPLRELFQHSTLAAMAELVGRSAARLEPIPRQPDSVRGYPMSPAQRRQYLLQWMAGEATMYHVPFAVDIRGTLDPQRLEQAFGELARRQESLRTTFHYENGEFLQRVHAPSGFRLERSASLEAQAADGLSASGELPVQRLVQAFVRPFSLDREPAVRAALLRLGAERHLLLLDLHHIVTDGVSTALLIRELGALYTGAPLPEPRIGYRDYAVWQLERLQSEAMLAKEAYWLALFEEQPPALELPLDRPRPAAPSFRGATLERRLDRGLTAAAERLAARRGATLFAVLLGAYGLLLSKYAGEEDLVIGTPAAGRTHPDVEPLLGMFVHTVALRLRPAAELGSGAYMRRIQQDLVDALDRQDYPFEQLVERLGIQPEAGRNPLFDTMFILQNMDQPAIRAGELSLEPLAFDPGVSKFDLTLEAVQRDGVTSITFEYAADLFDPDTIERMARHYEEIVRQLCADEDGTRPLEEFELETEEAWG</sequence>
<keyword evidence="3" id="KW-0596">Phosphopantetheine</keyword>
<dbReference type="CDD" id="cd00833">
    <property type="entry name" value="PKS"/>
    <property type="match status" value="1"/>
</dbReference>
<feature type="domain" description="Carrier" evidence="10">
    <location>
        <begin position="2974"/>
        <end position="3049"/>
    </location>
</feature>
<dbReference type="Gene3D" id="3.40.50.980">
    <property type="match status" value="4"/>
</dbReference>
<dbReference type="NCBIfam" id="TIGR01733">
    <property type="entry name" value="AA-adenyl-dom"/>
    <property type="match status" value="2"/>
</dbReference>
<dbReference type="InterPro" id="IPR020841">
    <property type="entry name" value="PKS_Beta-ketoAc_synthase_dom"/>
</dbReference>
<dbReference type="PROSITE" id="PS00455">
    <property type="entry name" value="AMP_BINDING"/>
    <property type="match status" value="2"/>
</dbReference>
<dbReference type="PANTHER" id="PTHR45527:SF1">
    <property type="entry name" value="FATTY ACID SYNTHASE"/>
    <property type="match status" value="1"/>
</dbReference>
<dbReference type="InterPro" id="IPR029058">
    <property type="entry name" value="AB_hydrolase_fold"/>
</dbReference>
<comment type="cofactor">
    <cofactor evidence="1">
        <name>pantetheine 4'-phosphate</name>
        <dbReference type="ChEBI" id="CHEBI:47942"/>
    </cofactor>
</comment>
<keyword evidence="13" id="KW-1185">Reference proteome</keyword>
<dbReference type="InterPro" id="IPR032821">
    <property type="entry name" value="PKS_assoc"/>
</dbReference>
<feature type="compositionally biased region" description="Polar residues" evidence="9">
    <location>
        <begin position="899"/>
        <end position="913"/>
    </location>
</feature>
<feature type="region of interest" description="Disordered" evidence="9">
    <location>
        <begin position="895"/>
        <end position="915"/>
    </location>
</feature>
<dbReference type="Gene3D" id="3.40.47.10">
    <property type="match status" value="1"/>
</dbReference>
<feature type="domain" description="Carrier" evidence="10">
    <location>
        <begin position="1858"/>
        <end position="1933"/>
    </location>
</feature>
<keyword evidence="7" id="KW-0045">Antibiotic biosynthesis</keyword>
<feature type="compositionally biased region" description="Polar residues" evidence="9">
    <location>
        <begin position="742"/>
        <end position="751"/>
    </location>
</feature>
<evidence type="ECO:0000256" key="6">
    <source>
        <dbReference type="ARBA" id="ARBA00022737"/>
    </source>
</evidence>
<dbReference type="GO" id="GO:0006633">
    <property type="term" value="P:fatty acid biosynthetic process"/>
    <property type="evidence" value="ECO:0007669"/>
    <property type="project" value="InterPro"/>
</dbReference>
<dbReference type="InterPro" id="IPR016039">
    <property type="entry name" value="Thiolase-like"/>
</dbReference>
<dbReference type="InterPro" id="IPR009081">
    <property type="entry name" value="PP-bd_ACP"/>
</dbReference>
<dbReference type="Gene3D" id="1.10.1200.10">
    <property type="entry name" value="ACP-like"/>
    <property type="match status" value="2"/>
</dbReference>
<dbReference type="GO" id="GO:0017000">
    <property type="term" value="P:antibiotic biosynthetic process"/>
    <property type="evidence" value="ECO:0007669"/>
    <property type="project" value="UniProtKB-KW"/>
</dbReference>
<dbReference type="Proteomes" id="UP000502136">
    <property type="component" value="Chromosome"/>
</dbReference>
<dbReference type="Pfam" id="PF16197">
    <property type="entry name" value="KAsynt_C_assoc"/>
    <property type="match status" value="1"/>
</dbReference>
<feature type="region of interest" description="Disordered" evidence="9">
    <location>
        <begin position="726"/>
        <end position="751"/>
    </location>
</feature>
<keyword evidence="8" id="KW-0511">Multifunctional enzyme</keyword>
<dbReference type="Gene3D" id="3.30.559.10">
    <property type="entry name" value="Chloramphenicol acetyltransferase-like domain"/>
    <property type="match status" value="3"/>
</dbReference>
<evidence type="ECO:0000256" key="7">
    <source>
        <dbReference type="ARBA" id="ARBA00023194"/>
    </source>
</evidence>
<dbReference type="EMBL" id="CP051428">
    <property type="protein sequence ID" value="QJC51349.1"/>
    <property type="molecule type" value="Genomic_DNA"/>
</dbReference>
<dbReference type="PROSITE" id="PS50075">
    <property type="entry name" value="CARRIER"/>
    <property type="match status" value="3"/>
</dbReference>
<accession>A0A6H2GVG8</accession>
<keyword evidence="6" id="KW-0677">Repeat</keyword>
<evidence type="ECO:0000313" key="12">
    <source>
        <dbReference type="EMBL" id="QJC51349.1"/>
    </source>
</evidence>
<keyword evidence="5" id="KW-0808">Transferase</keyword>
<dbReference type="Gene3D" id="3.30.559.30">
    <property type="entry name" value="Nonribosomal peptide synthetase, condensation domain"/>
    <property type="match status" value="3"/>
</dbReference>
<dbReference type="GO" id="GO:0004315">
    <property type="term" value="F:3-oxoacyl-[acyl-carrier-protein] synthase activity"/>
    <property type="evidence" value="ECO:0007669"/>
    <property type="project" value="InterPro"/>
</dbReference>
<organism evidence="12 13">
    <name type="scientific">Paenibacillus albicereus</name>
    <dbReference type="NCBI Taxonomy" id="2726185"/>
    <lineage>
        <taxon>Bacteria</taxon>
        <taxon>Bacillati</taxon>
        <taxon>Bacillota</taxon>
        <taxon>Bacilli</taxon>
        <taxon>Bacillales</taxon>
        <taxon>Paenibacillaceae</taxon>
        <taxon>Paenibacillus</taxon>
    </lineage>
</organism>
<dbReference type="Pfam" id="PF00550">
    <property type="entry name" value="PP-binding"/>
    <property type="match status" value="3"/>
</dbReference>
<feature type="region of interest" description="Disordered" evidence="9">
    <location>
        <begin position="1"/>
        <end position="24"/>
    </location>
</feature>
<dbReference type="PROSITE" id="PS52004">
    <property type="entry name" value="KS3_2"/>
    <property type="match status" value="1"/>
</dbReference>
<dbReference type="Gene3D" id="2.30.38.10">
    <property type="entry name" value="Luciferase, Domain 3"/>
    <property type="match status" value="2"/>
</dbReference>
<dbReference type="NCBIfam" id="NF003417">
    <property type="entry name" value="PRK04813.1"/>
    <property type="match status" value="2"/>
</dbReference>
<dbReference type="RefSeq" id="WP_168907000.1">
    <property type="nucleotide sequence ID" value="NZ_CP051428.1"/>
</dbReference>
<dbReference type="InterPro" id="IPR036736">
    <property type="entry name" value="ACP-like_sf"/>
</dbReference>
<dbReference type="InterPro" id="IPR020806">
    <property type="entry name" value="PKS_PP-bd"/>
</dbReference>
<dbReference type="SMART" id="SM00823">
    <property type="entry name" value="PKS_PP"/>
    <property type="match status" value="3"/>
</dbReference>
<dbReference type="GO" id="GO:0031177">
    <property type="term" value="F:phosphopantetheine binding"/>
    <property type="evidence" value="ECO:0007669"/>
    <property type="project" value="InterPro"/>
</dbReference>
<dbReference type="KEGG" id="palr:HGI30_07180"/>
<feature type="compositionally biased region" description="Gly residues" evidence="9">
    <location>
        <begin position="726"/>
        <end position="736"/>
    </location>
</feature>
<dbReference type="FunFam" id="1.10.1200.10:FF:000005">
    <property type="entry name" value="Nonribosomal peptide synthetase 1"/>
    <property type="match status" value="2"/>
</dbReference>
<evidence type="ECO:0000256" key="9">
    <source>
        <dbReference type="SAM" id="MobiDB-lite"/>
    </source>
</evidence>
<feature type="domain" description="Ketosynthase family 3 (KS3)" evidence="11">
    <location>
        <begin position="34"/>
        <end position="460"/>
    </location>
</feature>
<dbReference type="InterPro" id="IPR020845">
    <property type="entry name" value="AMP-binding_CS"/>
</dbReference>
<dbReference type="FunFam" id="3.40.50.980:FF:000001">
    <property type="entry name" value="Non-ribosomal peptide synthetase"/>
    <property type="match status" value="2"/>
</dbReference>
<dbReference type="GO" id="GO:0044550">
    <property type="term" value="P:secondary metabolite biosynthetic process"/>
    <property type="evidence" value="ECO:0007669"/>
    <property type="project" value="UniProtKB-ARBA"/>
</dbReference>
<dbReference type="GO" id="GO:0005829">
    <property type="term" value="C:cytosol"/>
    <property type="evidence" value="ECO:0007669"/>
    <property type="project" value="TreeGrafter"/>
</dbReference>
<dbReference type="InterPro" id="IPR000873">
    <property type="entry name" value="AMP-dep_synth/lig_dom"/>
</dbReference>
<dbReference type="SUPFAM" id="SSF56801">
    <property type="entry name" value="Acetyl-CoA synthetase-like"/>
    <property type="match status" value="2"/>
</dbReference>
<dbReference type="InterPro" id="IPR014031">
    <property type="entry name" value="Ketoacyl_synth_C"/>
</dbReference>
<feature type="compositionally biased region" description="Low complexity" evidence="9">
    <location>
        <begin position="15"/>
        <end position="24"/>
    </location>
</feature>
<feature type="domain" description="Carrier" evidence="10">
    <location>
        <begin position="751"/>
        <end position="826"/>
    </location>
</feature>
<dbReference type="InterPro" id="IPR025110">
    <property type="entry name" value="AMP-bd_C"/>
</dbReference>
<dbReference type="PROSITE" id="PS00012">
    <property type="entry name" value="PHOSPHOPANTETHEINE"/>
    <property type="match status" value="2"/>
</dbReference>
<dbReference type="InterPro" id="IPR014030">
    <property type="entry name" value="Ketoacyl_synth_N"/>
</dbReference>
<dbReference type="Gene3D" id="3.40.50.1820">
    <property type="entry name" value="alpha/beta hydrolase"/>
    <property type="match status" value="1"/>
</dbReference>
<evidence type="ECO:0000256" key="2">
    <source>
        <dbReference type="ARBA" id="ARBA00006432"/>
    </source>
</evidence>
<evidence type="ECO:0000256" key="3">
    <source>
        <dbReference type="ARBA" id="ARBA00022450"/>
    </source>
</evidence>
<dbReference type="PANTHER" id="PTHR45527">
    <property type="entry name" value="NONRIBOSOMAL PEPTIDE SYNTHETASE"/>
    <property type="match status" value="1"/>
</dbReference>
<feature type="compositionally biased region" description="Low complexity" evidence="9">
    <location>
        <begin position="1848"/>
        <end position="1862"/>
    </location>
</feature>
<dbReference type="InterPro" id="IPR023213">
    <property type="entry name" value="CAT-like_dom_sf"/>
</dbReference>
<gene>
    <name evidence="12" type="ORF">HGI30_07180</name>
</gene>
<dbReference type="Gene3D" id="1.10.1240.100">
    <property type="match status" value="1"/>
</dbReference>
<name>A0A6H2GVG8_9BACL</name>
<dbReference type="CDD" id="cd05930">
    <property type="entry name" value="A_NRPS"/>
    <property type="match status" value="2"/>
</dbReference>
<dbReference type="InterPro" id="IPR018201">
    <property type="entry name" value="Ketoacyl_synth_AS"/>
</dbReference>
<keyword evidence="4" id="KW-0597">Phosphoprotein</keyword>
<protein>
    <submittedName>
        <fullName evidence="12">Amino acid adenylation domain-containing protein</fullName>
    </submittedName>
</protein>
<dbReference type="SMART" id="SM00825">
    <property type="entry name" value="PKS_KS"/>
    <property type="match status" value="1"/>
</dbReference>
<dbReference type="InterPro" id="IPR045851">
    <property type="entry name" value="AMP-bd_C_sf"/>
</dbReference>
<evidence type="ECO:0000259" key="11">
    <source>
        <dbReference type="PROSITE" id="PS52004"/>
    </source>
</evidence>
<dbReference type="Pfam" id="PF00109">
    <property type="entry name" value="ketoacyl-synt"/>
    <property type="match status" value="1"/>
</dbReference>
<dbReference type="SUPFAM" id="SSF47336">
    <property type="entry name" value="ACP-like"/>
    <property type="match status" value="3"/>
</dbReference>
<dbReference type="Pfam" id="PF13193">
    <property type="entry name" value="AMP-binding_C"/>
    <property type="match status" value="2"/>
</dbReference>
<evidence type="ECO:0000256" key="8">
    <source>
        <dbReference type="ARBA" id="ARBA00023268"/>
    </source>
</evidence>
<proteinExistence type="inferred from homology"/>
<dbReference type="CDD" id="cd19531">
    <property type="entry name" value="LCL_NRPS-like"/>
    <property type="match status" value="3"/>
</dbReference>
<feature type="region of interest" description="Disordered" evidence="9">
    <location>
        <begin position="1841"/>
        <end position="1862"/>
    </location>
</feature>
<dbReference type="SUPFAM" id="SSF52777">
    <property type="entry name" value="CoA-dependent acyltransferases"/>
    <property type="match status" value="6"/>
</dbReference>
<evidence type="ECO:0000259" key="10">
    <source>
        <dbReference type="PROSITE" id="PS50075"/>
    </source>
</evidence>